<protein>
    <recommendedName>
        <fullName evidence="4">DUF1146 domain-containing protein</fullName>
    </recommendedName>
</protein>
<evidence type="ECO:0000256" key="1">
    <source>
        <dbReference type="SAM" id="Phobius"/>
    </source>
</evidence>
<evidence type="ECO:0000313" key="3">
    <source>
        <dbReference type="Proteomes" id="UP000195437"/>
    </source>
</evidence>
<keyword evidence="1" id="KW-0812">Transmembrane</keyword>
<dbReference type="InterPro" id="IPR009526">
    <property type="entry name" value="DUF1146"/>
</dbReference>
<keyword evidence="1" id="KW-0472">Membrane</keyword>
<evidence type="ECO:0008006" key="4">
    <source>
        <dbReference type="Google" id="ProtNLM"/>
    </source>
</evidence>
<keyword evidence="3" id="KW-1185">Reference proteome</keyword>
<dbReference type="Pfam" id="PF06612">
    <property type="entry name" value="DUF1146"/>
    <property type="match status" value="1"/>
</dbReference>
<keyword evidence="1" id="KW-1133">Transmembrane helix</keyword>
<name>A0A1Y0IJR3_9BACL</name>
<dbReference type="Proteomes" id="UP000195437">
    <property type="component" value="Chromosome"/>
</dbReference>
<feature type="transmembrane region" description="Helical" evidence="1">
    <location>
        <begin position="21"/>
        <end position="42"/>
    </location>
</feature>
<sequence>MLRDVKRGGGCAVYFGSQETGMGWMSLFNLAFLLFGVLIAWYALQIVRWDVFLKDAKGRPAAVLRLLLSILLGYQLAKFANEYMISTMMLKQIF</sequence>
<accession>A0A1Y0IJR3</accession>
<dbReference type="AlphaFoldDB" id="A0A1Y0IJR3"/>
<gene>
    <name evidence="2" type="ORF">CBW65_05085</name>
</gene>
<proteinExistence type="predicted"/>
<evidence type="ECO:0000313" key="2">
    <source>
        <dbReference type="EMBL" id="ARU60520.1"/>
    </source>
</evidence>
<dbReference type="EMBL" id="CP021434">
    <property type="protein sequence ID" value="ARU60520.1"/>
    <property type="molecule type" value="Genomic_DNA"/>
</dbReference>
<feature type="transmembrane region" description="Helical" evidence="1">
    <location>
        <begin position="62"/>
        <end position="81"/>
    </location>
</feature>
<dbReference type="KEGG" id="tum:CBW65_05085"/>
<reference evidence="3" key="1">
    <citation type="submission" date="2017-05" db="EMBL/GenBank/DDBJ databases">
        <authorList>
            <person name="Sung H."/>
        </authorList>
    </citation>
    <scope>NUCLEOTIDE SEQUENCE [LARGE SCALE GENOMIC DNA]</scope>
    <source>
        <strain evidence="3">AR23208</strain>
    </source>
</reference>
<organism evidence="2 3">
    <name type="scientific">Tumebacillus avium</name>
    <dbReference type="NCBI Taxonomy" id="1903704"/>
    <lineage>
        <taxon>Bacteria</taxon>
        <taxon>Bacillati</taxon>
        <taxon>Bacillota</taxon>
        <taxon>Bacilli</taxon>
        <taxon>Bacillales</taxon>
        <taxon>Alicyclobacillaceae</taxon>
        <taxon>Tumebacillus</taxon>
    </lineage>
</organism>